<evidence type="ECO:0000259" key="2">
    <source>
        <dbReference type="PROSITE" id="PS51746"/>
    </source>
</evidence>
<comment type="catalytic activity">
    <reaction evidence="1">
        <text>O-phospho-L-threonyl-[protein] + H2O = L-threonyl-[protein] + phosphate</text>
        <dbReference type="Rhea" id="RHEA:47004"/>
        <dbReference type="Rhea" id="RHEA-COMP:11060"/>
        <dbReference type="Rhea" id="RHEA-COMP:11605"/>
        <dbReference type="ChEBI" id="CHEBI:15377"/>
        <dbReference type="ChEBI" id="CHEBI:30013"/>
        <dbReference type="ChEBI" id="CHEBI:43474"/>
        <dbReference type="ChEBI" id="CHEBI:61977"/>
        <dbReference type="EC" id="3.1.3.16"/>
    </reaction>
</comment>
<dbReference type="Proteomes" id="UP000006726">
    <property type="component" value="Chromosome 7"/>
</dbReference>
<gene>
    <name evidence="3" type="ORF">cgd7_4640</name>
</gene>
<organism evidence="3 4">
    <name type="scientific">Cryptosporidium parvum (strain Iowa II)</name>
    <dbReference type="NCBI Taxonomy" id="353152"/>
    <lineage>
        <taxon>Eukaryota</taxon>
        <taxon>Sar</taxon>
        <taxon>Alveolata</taxon>
        <taxon>Apicomplexa</taxon>
        <taxon>Conoidasida</taxon>
        <taxon>Coccidia</taxon>
        <taxon>Eucoccidiorida</taxon>
        <taxon>Eimeriorina</taxon>
        <taxon>Cryptosporidiidae</taxon>
        <taxon>Cryptosporidium</taxon>
    </lineage>
</organism>
<dbReference type="GO" id="GO:0046872">
    <property type="term" value="F:metal ion binding"/>
    <property type="evidence" value="ECO:0007669"/>
    <property type="project" value="UniProtKB-UniRule"/>
</dbReference>
<evidence type="ECO:0000313" key="3">
    <source>
        <dbReference type="EMBL" id="EAK90647.1"/>
    </source>
</evidence>
<dbReference type="EC" id="3.1.3.16" evidence="1"/>
<dbReference type="EMBL" id="AAEE01000001">
    <property type="protein sequence ID" value="EAK90647.1"/>
    <property type="molecule type" value="Genomic_DNA"/>
</dbReference>
<feature type="domain" description="PPM-type phosphatase" evidence="2">
    <location>
        <begin position="51"/>
        <end position="313"/>
    </location>
</feature>
<evidence type="ECO:0000313" key="4">
    <source>
        <dbReference type="Proteomes" id="UP000006726"/>
    </source>
</evidence>
<dbReference type="STRING" id="353152.Q5CXW8"/>
<name>Q5CXW8_CRYPI</name>
<feature type="non-terminal residue" evidence="3">
    <location>
        <position position="1"/>
    </location>
</feature>
<dbReference type="CDD" id="cd00143">
    <property type="entry name" value="PP2Cc"/>
    <property type="match status" value="1"/>
</dbReference>
<comment type="caution">
    <text evidence="3">The sequence shown here is derived from an EMBL/GenBank/DDBJ whole genome shotgun (WGS) entry which is preliminary data.</text>
</comment>
<comment type="cofactor">
    <cofactor evidence="1">
        <name>Mn(2+)</name>
        <dbReference type="ChEBI" id="CHEBI:29035"/>
    </cofactor>
</comment>
<dbReference type="AlphaFoldDB" id="Q5CXW8"/>
<keyword evidence="1" id="KW-0460">Magnesium</keyword>
<dbReference type="OMA" id="ANTIAWM"/>
<dbReference type="GO" id="GO:0004722">
    <property type="term" value="F:protein serine/threonine phosphatase activity"/>
    <property type="evidence" value="ECO:0007669"/>
    <property type="project" value="UniProtKB-EC"/>
</dbReference>
<accession>Q5CXW8</accession>
<dbReference type="InterPro" id="IPR039123">
    <property type="entry name" value="PPTC7"/>
</dbReference>
<dbReference type="InterPro" id="IPR036457">
    <property type="entry name" value="PPM-type-like_dom_sf"/>
</dbReference>
<sequence length="314" mass="35222">IDLAKEKKNLIERMKYLPMVSSSLNSTSYNRFLSKFGSKQRPVSSKNRILLTGVYTSRNPTKPPGYENEDSCCVGTSYICVADGVGGWISQGVSSAMYSRQLVNYIETCINDYSREQKCELDKDKFIEMVNKCYENMKSSKIIGSSTLCLAYLDNNNKLHVFNLGDSKCVIYRKEEKEVIFESEIQQHNFNTPFQLGTGSIDTPYNADYMMLEGIKSGDAIIVATDGLWDNISMDKVIRIVDNNLLYEPQKIAEKLGREALQLSLNSEHISPYSMSLNNYLSQKLQSNIQSNGTFGFVSGGKPDDITVSIGVVQ</sequence>
<keyword evidence="1" id="KW-0464">Manganese</keyword>
<evidence type="ECO:0000256" key="1">
    <source>
        <dbReference type="RuleBase" id="RU366020"/>
    </source>
</evidence>
<keyword evidence="4" id="KW-1185">Reference proteome</keyword>
<protein>
    <recommendedName>
        <fullName evidence="1">Protein phosphatase</fullName>
        <ecNumber evidence="1">3.1.3.16</ecNumber>
    </recommendedName>
</protein>
<dbReference type="OrthoDB" id="60843at2759"/>
<dbReference type="InParanoid" id="Q5CXW8"/>
<dbReference type="RefSeq" id="XP_628612.1">
    <property type="nucleotide sequence ID" value="XM_628610.1"/>
</dbReference>
<dbReference type="PANTHER" id="PTHR12320:SF1">
    <property type="entry name" value="PROTEIN PHOSPHATASE PTC7 HOMOLOG"/>
    <property type="match status" value="1"/>
</dbReference>
<comment type="cofactor">
    <cofactor evidence="1">
        <name>Mg(2+)</name>
        <dbReference type="ChEBI" id="CHEBI:18420"/>
    </cofactor>
</comment>
<dbReference type="InterPro" id="IPR001932">
    <property type="entry name" value="PPM-type_phosphatase-like_dom"/>
</dbReference>
<keyword evidence="1" id="KW-0479">Metal-binding</keyword>
<proteinExistence type="inferred from homology"/>
<dbReference type="GeneID" id="3371950"/>
<dbReference type="SMART" id="SM00331">
    <property type="entry name" value="PP2C_SIG"/>
    <property type="match status" value="1"/>
</dbReference>
<dbReference type="Pfam" id="PF13672">
    <property type="entry name" value="PP2C_2"/>
    <property type="match status" value="1"/>
</dbReference>
<dbReference type="KEGG" id="cpv:cgd7_4640"/>
<dbReference type="PANTHER" id="PTHR12320">
    <property type="entry name" value="PROTEIN PHOSPHATASE 2C"/>
    <property type="match status" value="1"/>
</dbReference>
<keyword evidence="1" id="KW-0378">Hydrolase</keyword>
<keyword evidence="1" id="KW-0904">Protein phosphatase</keyword>
<dbReference type="PROSITE" id="PS51746">
    <property type="entry name" value="PPM_2"/>
    <property type="match status" value="1"/>
</dbReference>
<dbReference type="SMART" id="SM00332">
    <property type="entry name" value="PP2Cc"/>
    <property type="match status" value="1"/>
</dbReference>
<comment type="similarity">
    <text evidence="1">Belongs to the PP2C family.</text>
</comment>
<comment type="catalytic activity">
    <reaction evidence="1">
        <text>O-phospho-L-seryl-[protein] + H2O = L-seryl-[protein] + phosphate</text>
        <dbReference type="Rhea" id="RHEA:20629"/>
        <dbReference type="Rhea" id="RHEA-COMP:9863"/>
        <dbReference type="Rhea" id="RHEA-COMP:11604"/>
        <dbReference type="ChEBI" id="CHEBI:15377"/>
        <dbReference type="ChEBI" id="CHEBI:29999"/>
        <dbReference type="ChEBI" id="CHEBI:43474"/>
        <dbReference type="ChEBI" id="CHEBI:83421"/>
        <dbReference type="EC" id="3.1.3.16"/>
    </reaction>
</comment>
<reference evidence="3 4" key="1">
    <citation type="journal article" date="2004" name="Science">
        <title>Complete genome sequence of the apicomplexan, Cryptosporidium parvum.</title>
        <authorList>
            <person name="Abrahamsen M.S."/>
            <person name="Templeton T.J."/>
            <person name="Enomoto S."/>
            <person name="Abrahante J.E."/>
            <person name="Zhu G."/>
            <person name="Lancto C.A."/>
            <person name="Deng M."/>
            <person name="Liu C."/>
            <person name="Widmer G."/>
            <person name="Tzipori S."/>
            <person name="Buck G.A."/>
            <person name="Xu P."/>
            <person name="Bankier A.T."/>
            <person name="Dear P.H."/>
            <person name="Konfortov B.A."/>
            <person name="Spriggs H.F."/>
            <person name="Iyer L."/>
            <person name="Anantharaman V."/>
            <person name="Aravind L."/>
            <person name="Kapur V."/>
        </authorList>
    </citation>
    <scope>NUCLEOTIDE SEQUENCE [LARGE SCALE GENOMIC DNA]</scope>
    <source>
        <strain evidence="4">Iowa II</strain>
    </source>
</reference>
<dbReference type="SUPFAM" id="SSF81606">
    <property type="entry name" value="PP2C-like"/>
    <property type="match status" value="1"/>
</dbReference>
<dbReference type="Gene3D" id="3.60.40.10">
    <property type="entry name" value="PPM-type phosphatase domain"/>
    <property type="match status" value="1"/>
</dbReference>